<proteinExistence type="predicted"/>
<reference evidence="2 3" key="1">
    <citation type="journal article" date="2013" name="Curr. Biol.">
        <title>The Genome of the Foraminiferan Reticulomyxa filosa.</title>
        <authorList>
            <person name="Glockner G."/>
            <person name="Hulsmann N."/>
            <person name="Schleicher M."/>
            <person name="Noegel A.A."/>
            <person name="Eichinger L."/>
            <person name="Gallinger C."/>
            <person name="Pawlowski J."/>
            <person name="Sierra R."/>
            <person name="Euteneuer U."/>
            <person name="Pillet L."/>
            <person name="Moustafa A."/>
            <person name="Platzer M."/>
            <person name="Groth M."/>
            <person name="Szafranski K."/>
            <person name="Schliwa M."/>
        </authorList>
    </citation>
    <scope>NUCLEOTIDE SEQUENCE [LARGE SCALE GENOMIC DNA]</scope>
</reference>
<evidence type="ECO:0000313" key="3">
    <source>
        <dbReference type="Proteomes" id="UP000023152"/>
    </source>
</evidence>
<gene>
    <name evidence="2" type="ORF">RFI_27179</name>
</gene>
<feature type="region of interest" description="Disordered" evidence="1">
    <location>
        <begin position="325"/>
        <end position="373"/>
    </location>
</feature>
<evidence type="ECO:0008006" key="4">
    <source>
        <dbReference type="Google" id="ProtNLM"/>
    </source>
</evidence>
<organism evidence="2 3">
    <name type="scientific">Reticulomyxa filosa</name>
    <dbReference type="NCBI Taxonomy" id="46433"/>
    <lineage>
        <taxon>Eukaryota</taxon>
        <taxon>Sar</taxon>
        <taxon>Rhizaria</taxon>
        <taxon>Retaria</taxon>
        <taxon>Foraminifera</taxon>
        <taxon>Monothalamids</taxon>
        <taxon>Reticulomyxidae</taxon>
        <taxon>Reticulomyxa</taxon>
    </lineage>
</organism>
<evidence type="ECO:0000256" key="1">
    <source>
        <dbReference type="SAM" id="MobiDB-lite"/>
    </source>
</evidence>
<keyword evidence="3" id="KW-1185">Reference proteome</keyword>
<name>X6M886_RETFI</name>
<dbReference type="Proteomes" id="UP000023152">
    <property type="component" value="Unassembled WGS sequence"/>
</dbReference>
<dbReference type="AlphaFoldDB" id="X6M886"/>
<sequence length="373" mass="44121">MTKGQKSKSTCETEWNELMSRVKTSEVEEQKVMKLLQSSISLATKLMSVINCYKDFYTISKMFERDIETKNEEYKSLREMLNDKSSHTDKAILTNIKSKKTDICQFVDQCLAKLIFFLFLFFTDIRTNTHEKKKRTNKESYLNRMSFVLKRFEECMQARNEVNTEETIANWYGRKREEMKTKETQLRQDVELLQKSLVTFDLLIGEAEKTLSTREHFKKDYIYVCLEGSETYQLKYLCAAYESQTYQIFNDIGEEQMNKKPLYEGKCTSRFLSKMESKINNQIEKGTGFIFDGHRFFCNDFFEYRCWKSYILTGHDLRQEQLEWNDQQEKKDSDPQNEETGGSEETGTNRDGSGPPTPRTRLRQRRASMSVMT</sequence>
<dbReference type="EMBL" id="ASPP01023597">
    <property type="protein sequence ID" value="ETO10198.1"/>
    <property type="molecule type" value="Genomic_DNA"/>
</dbReference>
<feature type="compositionally biased region" description="Basic and acidic residues" evidence="1">
    <location>
        <begin position="325"/>
        <end position="334"/>
    </location>
</feature>
<evidence type="ECO:0000313" key="2">
    <source>
        <dbReference type="EMBL" id="ETO10198.1"/>
    </source>
</evidence>
<accession>X6M886</accession>
<protein>
    <recommendedName>
        <fullName evidence="4">Viral A-type inclusion protein</fullName>
    </recommendedName>
</protein>
<comment type="caution">
    <text evidence="2">The sequence shown here is derived from an EMBL/GenBank/DDBJ whole genome shotgun (WGS) entry which is preliminary data.</text>
</comment>